<comment type="caution">
    <text evidence="1">The sequence shown here is derived from an EMBL/GenBank/DDBJ whole genome shotgun (WGS) entry which is preliminary data.</text>
</comment>
<proteinExistence type="predicted"/>
<dbReference type="Proteomes" id="UP000257109">
    <property type="component" value="Unassembled WGS sequence"/>
</dbReference>
<protein>
    <submittedName>
        <fullName evidence="1">Copia protein</fullName>
    </submittedName>
</protein>
<reference evidence="1" key="1">
    <citation type="submission" date="2018-05" db="EMBL/GenBank/DDBJ databases">
        <title>Draft genome of Mucuna pruriens seed.</title>
        <authorList>
            <person name="Nnadi N.E."/>
            <person name="Vos R."/>
            <person name="Hasami M.H."/>
            <person name="Devisetty U.K."/>
            <person name="Aguiy J.C."/>
        </authorList>
    </citation>
    <scope>NUCLEOTIDE SEQUENCE [LARGE SCALE GENOMIC DNA]</scope>
    <source>
        <strain evidence="1">JCA_2017</strain>
    </source>
</reference>
<name>A0A371FWT5_MUCPR</name>
<feature type="non-terminal residue" evidence="1">
    <location>
        <position position="1"/>
    </location>
</feature>
<dbReference type="STRING" id="157652.A0A371FWT5"/>
<sequence length="148" mass="17051">MKPIKLFCDNNSTISISHNPVQHDRTKHIEIERHFIKEKLNSGLIVTTHVPTGLQVADVFTKGLPITRLQELNDKMVVRPLDDWYTAFQTLSEMNRVFAVKAATRLAMNRSLESTFLLEKETWKLDSSPIFLRKTLENLWLDMASLGN</sequence>
<gene>
    <name evidence="1" type="primary">GIP</name>
    <name evidence="1" type="ORF">CR513_36381</name>
</gene>
<dbReference type="EMBL" id="QJKJ01007553">
    <property type="protein sequence ID" value="RDX82784.1"/>
    <property type="molecule type" value="Genomic_DNA"/>
</dbReference>
<dbReference type="CDD" id="cd09272">
    <property type="entry name" value="RNase_HI_RT_Ty1"/>
    <property type="match status" value="1"/>
</dbReference>
<keyword evidence="2" id="KW-1185">Reference proteome</keyword>
<organism evidence="1 2">
    <name type="scientific">Mucuna pruriens</name>
    <name type="common">Velvet bean</name>
    <name type="synonym">Dolichos pruriens</name>
    <dbReference type="NCBI Taxonomy" id="157652"/>
    <lineage>
        <taxon>Eukaryota</taxon>
        <taxon>Viridiplantae</taxon>
        <taxon>Streptophyta</taxon>
        <taxon>Embryophyta</taxon>
        <taxon>Tracheophyta</taxon>
        <taxon>Spermatophyta</taxon>
        <taxon>Magnoliopsida</taxon>
        <taxon>eudicotyledons</taxon>
        <taxon>Gunneridae</taxon>
        <taxon>Pentapetalae</taxon>
        <taxon>rosids</taxon>
        <taxon>fabids</taxon>
        <taxon>Fabales</taxon>
        <taxon>Fabaceae</taxon>
        <taxon>Papilionoideae</taxon>
        <taxon>50 kb inversion clade</taxon>
        <taxon>NPAAA clade</taxon>
        <taxon>indigoferoid/millettioid clade</taxon>
        <taxon>Phaseoleae</taxon>
        <taxon>Mucuna</taxon>
    </lineage>
</organism>
<accession>A0A371FWT5</accession>
<dbReference type="AlphaFoldDB" id="A0A371FWT5"/>
<evidence type="ECO:0000313" key="1">
    <source>
        <dbReference type="EMBL" id="RDX82784.1"/>
    </source>
</evidence>
<evidence type="ECO:0000313" key="2">
    <source>
        <dbReference type="Proteomes" id="UP000257109"/>
    </source>
</evidence>
<dbReference type="OrthoDB" id="414945at2759"/>